<protein>
    <submittedName>
        <fullName evidence="2">Uncharacterized protein</fullName>
    </submittedName>
</protein>
<organism evidence="2 3">
    <name type="scientific">Actinokineospora globicatena</name>
    <dbReference type="NCBI Taxonomy" id="103729"/>
    <lineage>
        <taxon>Bacteria</taxon>
        <taxon>Bacillati</taxon>
        <taxon>Actinomycetota</taxon>
        <taxon>Actinomycetes</taxon>
        <taxon>Pseudonocardiales</taxon>
        <taxon>Pseudonocardiaceae</taxon>
        <taxon>Actinokineospora</taxon>
    </lineage>
</organism>
<feature type="region of interest" description="Disordered" evidence="1">
    <location>
        <begin position="70"/>
        <end position="94"/>
    </location>
</feature>
<name>A0A9W6QMH4_9PSEU</name>
<evidence type="ECO:0000313" key="2">
    <source>
        <dbReference type="EMBL" id="GLW93616.1"/>
    </source>
</evidence>
<keyword evidence="3" id="KW-1185">Reference proteome</keyword>
<dbReference type="EMBL" id="BSSD01000007">
    <property type="protein sequence ID" value="GLW93616.1"/>
    <property type="molecule type" value="Genomic_DNA"/>
</dbReference>
<dbReference type="AlphaFoldDB" id="A0A9W6QMH4"/>
<accession>A0A9W6QMH4</accession>
<proteinExistence type="predicted"/>
<evidence type="ECO:0000256" key="1">
    <source>
        <dbReference type="SAM" id="MobiDB-lite"/>
    </source>
</evidence>
<dbReference type="Proteomes" id="UP001165042">
    <property type="component" value="Unassembled WGS sequence"/>
</dbReference>
<feature type="region of interest" description="Disordered" evidence="1">
    <location>
        <begin position="1"/>
        <end position="21"/>
    </location>
</feature>
<reference evidence="2" key="1">
    <citation type="submission" date="2023-02" db="EMBL/GenBank/DDBJ databases">
        <title>Actinokineospora globicatena NBRC 15670.</title>
        <authorList>
            <person name="Ichikawa N."/>
            <person name="Sato H."/>
            <person name="Tonouchi N."/>
        </authorList>
    </citation>
    <scope>NUCLEOTIDE SEQUENCE</scope>
    <source>
        <strain evidence="2">NBRC 15670</strain>
    </source>
</reference>
<evidence type="ECO:0000313" key="3">
    <source>
        <dbReference type="Proteomes" id="UP001165042"/>
    </source>
</evidence>
<comment type="caution">
    <text evidence="2">The sequence shown here is derived from an EMBL/GenBank/DDBJ whole genome shotgun (WGS) entry which is preliminary data.</text>
</comment>
<sequence>MMAAGWPRPRADGGEMADEFDSARDTITEVAESAAAHAGRIAVIIAGAVRDIAREVVDWVGEVVEAGESARRGADEPEVVVDVEPVERPGTAGS</sequence>
<gene>
    <name evidence="2" type="ORF">Aglo03_44320</name>
</gene>